<comment type="cofactor">
    <cofactor evidence="14">
        <name>[4Fe-4S] cluster</name>
        <dbReference type="ChEBI" id="CHEBI:49883"/>
    </cofactor>
    <text evidence="14">Binds 1 [4Fe-4S] cluster. The cluster is coordinated with 3 cysteines and an exchangeable S-adenosyl-L-methionine.</text>
</comment>
<feature type="active site" description="S-methylcysteine intermediate" evidence="14">
    <location>
        <position position="327"/>
    </location>
</feature>
<keyword evidence="13 14" id="KW-1015">Disulfide bond</keyword>
<keyword evidence="4 14" id="KW-0963">Cytoplasm</keyword>
<dbReference type="InterPro" id="IPR007197">
    <property type="entry name" value="rSAM"/>
</dbReference>
<keyword evidence="5 14" id="KW-0698">rRNA processing</keyword>
<protein>
    <recommendedName>
        <fullName evidence="14">Probable dual-specificity RNA methyltransferase RlmN</fullName>
        <ecNumber evidence="14">2.1.1.192</ecNumber>
    </recommendedName>
    <alternativeName>
        <fullName evidence="14">23S rRNA (adenine(2503)-C(2))-methyltransferase</fullName>
    </alternativeName>
    <alternativeName>
        <fullName evidence="14">23S rRNA m2A2503 methyltransferase</fullName>
    </alternativeName>
    <alternativeName>
        <fullName evidence="14">Ribosomal RNA large subunit methyltransferase N</fullName>
    </alternativeName>
    <alternativeName>
        <fullName evidence="14">tRNA (adenine(37)-C(2))-methyltransferase</fullName>
    </alternativeName>
    <alternativeName>
        <fullName evidence="14">tRNA m2A37 methyltransferase</fullName>
    </alternativeName>
</protein>
<dbReference type="Gene3D" id="3.20.20.70">
    <property type="entry name" value="Aldolase class I"/>
    <property type="match status" value="1"/>
</dbReference>
<comment type="catalytic activity">
    <reaction evidence="14">
        <text>adenosine(2503) in 23S rRNA + 2 reduced [2Fe-2S]-[ferredoxin] + 2 S-adenosyl-L-methionine = 2-methyladenosine(2503) in 23S rRNA + 5'-deoxyadenosine + L-methionine + 2 oxidized [2Fe-2S]-[ferredoxin] + S-adenosyl-L-homocysteine</text>
        <dbReference type="Rhea" id="RHEA:42916"/>
        <dbReference type="Rhea" id="RHEA-COMP:10000"/>
        <dbReference type="Rhea" id="RHEA-COMP:10001"/>
        <dbReference type="Rhea" id="RHEA-COMP:10152"/>
        <dbReference type="Rhea" id="RHEA-COMP:10282"/>
        <dbReference type="ChEBI" id="CHEBI:17319"/>
        <dbReference type="ChEBI" id="CHEBI:33737"/>
        <dbReference type="ChEBI" id="CHEBI:33738"/>
        <dbReference type="ChEBI" id="CHEBI:57844"/>
        <dbReference type="ChEBI" id="CHEBI:57856"/>
        <dbReference type="ChEBI" id="CHEBI:59789"/>
        <dbReference type="ChEBI" id="CHEBI:74411"/>
        <dbReference type="ChEBI" id="CHEBI:74497"/>
        <dbReference type="EC" id="2.1.1.192"/>
    </reaction>
</comment>
<feature type="binding site" evidence="14">
    <location>
        <position position="117"/>
    </location>
    <ligand>
        <name>[4Fe-4S] cluster</name>
        <dbReference type="ChEBI" id="CHEBI:49883"/>
        <note>4Fe-4S-S-AdoMet</note>
    </ligand>
</feature>
<dbReference type="GO" id="GO:0002935">
    <property type="term" value="F:tRNA (adenine(37)-C2)-methyltransferase activity"/>
    <property type="evidence" value="ECO:0007669"/>
    <property type="project" value="UniProtKB-UniRule"/>
</dbReference>
<dbReference type="GO" id="GO:0046872">
    <property type="term" value="F:metal ion binding"/>
    <property type="evidence" value="ECO:0007669"/>
    <property type="project" value="UniProtKB-KW"/>
</dbReference>
<dbReference type="Pfam" id="PF04055">
    <property type="entry name" value="Radical_SAM"/>
    <property type="match status" value="1"/>
</dbReference>
<dbReference type="NCBIfam" id="TIGR00048">
    <property type="entry name" value="rRNA_mod_RlmN"/>
    <property type="match status" value="1"/>
</dbReference>
<evidence type="ECO:0000256" key="11">
    <source>
        <dbReference type="ARBA" id="ARBA00023004"/>
    </source>
</evidence>
<feature type="binding site" evidence="14">
    <location>
        <begin position="155"/>
        <end position="156"/>
    </location>
    <ligand>
        <name>S-adenosyl-L-methionine</name>
        <dbReference type="ChEBI" id="CHEBI:59789"/>
    </ligand>
</feature>
<reference evidence="16 17" key="1">
    <citation type="journal article" date="2015" name="Stand. Genomic Sci.">
        <title>Complete genome sequence and description of Salinispira pacifica gen. nov., sp. nov., a novel spirochaete isolated form a hypersaline microbial mat.</title>
        <authorList>
            <person name="Ben Hania W."/>
            <person name="Joseph M."/>
            <person name="Schumann P."/>
            <person name="Bunk B."/>
            <person name="Fiebig A."/>
            <person name="Sproer C."/>
            <person name="Klenk H.P."/>
            <person name="Fardeau M.L."/>
            <person name="Spring S."/>
        </authorList>
    </citation>
    <scope>NUCLEOTIDE SEQUENCE [LARGE SCALE GENOMIC DNA]</scope>
    <source>
        <strain evidence="16 17">L21-RPul-D2</strain>
    </source>
</reference>
<evidence type="ECO:0000313" key="17">
    <source>
        <dbReference type="Proteomes" id="UP000018680"/>
    </source>
</evidence>
<dbReference type="HOGENOM" id="CLU_029101_0_0_12"/>
<dbReference type="eggNOG" id="COG0820">
    <property type="taxonomic scope" value="Bacteria"/>
</dbReference>
<dbReference type="Pfam" id="PF21016">
    <property type="entry name" value="RlmN_N"/>
    <property type="match status" value="1"/>
</dbReference>
<evidence type="ECO:0000256" key="3">
    <source>
        <dbReference type="ARBA" id="ARBA00022485"/>
    </source>
</evidence>
<dbReference type="GO" id="GO:0070040">
    <property type="term" value="F:rRNA (adenine(2503)-C2-)-methyltransferase activity"/>
    <property type="evidence" value="ECO:0007669"/>
    <property type="project" value="UniProtKB-UniRule"/>
</dbReference>
<dbReference type="SUPFAM" id="SSF102114">
    <property type="entry name" value="Radical SAM enzymes"/>
    <property type="match status" value="1"/>
</dbReference>
<dbReference type="GO" id="GO:0051539">
    <property type="term" value="F:4 iron, 4 sulfur cluster binding"/>
    <property type="evidence" value="ECO:0007669"/>
    <property type="project" value="UniProtKB-UniRule"/>
</dbReference>
<feature type="binding site" evidence="14">
    <location>
        <begin position="209"/>
        <end position="211"/>
    </location>
    <ligand>
        <name>S-adenosyl-L-methionine</name>
        <dbReference type="ChEBI" id="CHEBI:59789"/>
    </ligand>
</feature>
<dbReference type="GO" id="GO:0030488">
    <property type="term" value="P:tRNA methylation"/>
    <property type="evidence" value="ECO:0007669"/>
    <property type="project" value="UniProtKB-UniRule"/>
</dbReference>
<dbReference type="KEGG" id="slr:L21SP2_2403"/>
<keyword evidence="3 14" id="KW-0004">4Fe-4S</keyword>
<dbReference type="PANTHER" id="PTHR30544:SF5">
    <property type="entry name" value="RADICAL SAM CORE DOMAIN-CONTAINING PROTEIN"/>
    <property type="match status" value="1"/>
</dbReference>
<feature type="binding site" evidence="14">
    <location>
        <position position="187"/>
    </location>
    <ligand>
        <name>S-adenosyl-L-methionine</name>
        <dbReference type="ChEBI" id="CHEBI:59789"/>
    </ligand>
</feature>
<name>V5WKN6_9SPIO</name>
<dbReference type="GO" id="GO:0000049">
    <property type="term" value="F:tRNA binding"/>
    <property type="evidence" value="ECO:0007669"/>
    <property type="project" value="UniProtKB-UniRule"/>
</dbReference>
<dbReference type="EMBL" id="CP006939">
    <property type="protein sequence ID" value="AHC15756.1"/>
    <property type="molecule type" value="Genomic_DNA"/>
</dbReference>
<feature type="binding site" evidence="14">
    <location>
        <position position="114"/>
    </location>
    <ligand>
        <name>[4Fe-4S] cluster</name>
        <dbReference type="ChEBI" id="CHEBI:49883"/>
        <note>4Fe-4S-S-AdoMet</note>
    </ligand>
</feature>
<dbReference type="PANTHER" id="PTHR30544">
    <property type="entry name" value="23S RRNA METHYLTRANSFERASE"/>
    <property type="match status" value="1"/>
</dbReference>
<dbReference type="SFLD" id="SFLDS00029">
    <property type="entry name" value="Radical_SAM"/>
    <property type="match status" value="1"/>
</dbReference>
<gene>
    <name evidence="14" type="primary">rlmN</name>
    <name evidence="16" type="ORF">L21SP2_2403</name>
</gene>
<evidence type="ECO:0000256" key="14">
    <source>
        <dbReference type="HAMAP-Rule" id="MF_01849"/>
    </source>
</evidence>
<comment type="function">
    <text evidence="14">Specifically methylates position 2 of adenine 2503 in 23S rRNA and position 2 of adenine 37 in tRNAs.</text>
</comment>
<dbReference type="AlphaFoldDB" id="V5WKN6"/>
<dbReference type="EC" id="2.1.1.192" evidence="14"/>
<evidence type="ECO:0000256" key="10">
    <source>
        <dbReference type="ARBA" id="ARBA00022723"/>
    </source>
</evidence>
<dbReference type="GO" id="GO:0019843">
    <property type="term" value="F:rRNA binding"/>
    <property type="evidence" value="ECO:0007669"/>
    <property type="project" value="UniProtKB-UniRule"/>
</dbReference>
<dbReference type="PIRSF" id="PIRSF006004">
    <property type="entry name" value="CHP00048"/>
    <property type="match status" value="1"/>
</dbReference>
<keyword evidence="10 14" id="KW-0479">Metal-binding</keyword>
<accession>V5WKN6</accession>
<evidence type="ECO:0000256" key="5">
    <source>
        <dbReference type="ARBA" id="ARBA00022552"/>
    </source>
</evidence>
<dbReference type="PROSITE" id="PS51918">
    <property type="entry name" value="RADICAL_SAM"/>
    <property type="match status" value="1"/>
</dbReference>
<proteinExistence type="inferred from homology"/>
<feature type="domain" description="Radical SAM core" evidence="15">
    <location>
        <begin position="96"/>
        <end position="322"/>
    </location>
</feature>
<comment type="catalytic activity">
    <reaction evidence="14">
        <text>adenosine(37) in tRNA + 2 reduced [2Fe-2S]-[ferredoxin] + 2 S-adenosyl-L-methionine = 2-methyladenosine(37) in tRNA + 5'-deoxyadenosine + L-methionine + 2 oxidized [2Fe-2S]-[ferredoxin] + S-adenosyl-L-homocysteine</text>
        <dbReference type="Rhea" id="RHEA:43332"/>
        <dbReference type="Rhea" id="RHEA-COMP:10000"/>
        <dbReference type="Rhea" id="RHEA-COMP:10001"/>
        <dbReference type="Rhea" id="RHEA-COMP:10162"/>
        <dbReference type="Rhea" id="RHEA-COMP:10485"/>
        <dbReference type="ChEBI" id="CHEBI:17319"/>
        <dbReference type="ChEBI" id="CHEBI:33737"/>
        <dbReference type="ChEBI" id="CHEBI:33738"/>
        <dbReference type="ChEBI" id="CHEBI:57844"/>
        <dbReference type="ChEBI" id="CHEBI:57856"/>
        <dbReference type="ChEBI" id="CHEBI:59789"/>
        <dbReference type="ChEBI" id="CHEBI:74411"/>
        <dbReference type="ChEBI" id="CHEBI:74497"/>
        <dbReference type="EC" id="2.1.1.192"/>
    </reaction>
</comment>
<comment type="caution">
    <text evidence="14">Lacks conserved residue(s) required for the propagation of feature annotation.</text>
</comment>
<comment type="miscellaneous">
    <text evidence="14">Reaction proceeds by a ping-pong mechanism involving intermediate methylation of a conserved cysteine residue.</text>
</comment>
<dbReference type="InterPro" id="IPR040072">
    <property type="entry name" value="Methyltransferase_A"/>
</dbReference>
<evidence type="ECO:0000313" key="16">
    <source>
        <dbReference type="EMBL" id="AHC15756.1"/>
    </source>
</evidence>
<comment type="subcellular location">
    <subcellularLocation>
        <location evidence="1 14">Cytoplasm</location>
    </subcellularLocation>
</comment>
<comment type="similarity">
    <text evidence="2 14">Belongs to the radical SAM superfamily. RlmN family.</text>
</comment>
<keyword evidence="12 14" id="KW-0411">Iron-sulfur</keyword>
<dbReference type="InterPro" id="IPR013785">
    <property type="entry name" value="Aldolase_TIM"/>
</dbReference>
<evidence type="ECO:0000256" key="1">
    <source>
        <dbReference type="ARBA" id="ARBA00004496"/>
    </source>
</evidence>
<feature type="binding site" evidence="14">
    <location>
        <position position="284"/>
    </location>
    <ligand>
        <name>S-adenosyl-L-methionine</name>
        <dbReference type="ChEBI" id="CHEBI:59789"/>
    </ligand>
</feature>
<keyword evidence="17" id="KW-1185">Reference proteome</keyword>
<sequence length="347" mass="39389">MTNIFGYTMEELEALMKELGEPAFRAKQLFSWIYGHMVWDFSLMTNLSKSLREKLSAEYSAQPVPHSHEDISSDGTKKYLYPAPGSKFVEAAYIPEETRATLCLSTQVGCKMGCLFCMTARQGFQGQLSVGEILSQVYTLPERSSLTNIVYMGMGEPMDNIDAVIKSIRILTHPEGLHMSAKRITVSTIGVIPPMERFLRETRAQLAISIHNPFDGQRRQLMPVQNVYPIEDVIESLRQFDFSQRKLSFEYIMFDGENDTPEHARRLVKLLNGLRCKVNLIHFHPIPDSPLKGSPRKKMEEFQSFLKSRGIMTTIRRSRGEDIQAACGLLSTLKHVKPAIQAESTDF</sequence>
<evidence type="ECO:0000256" key="8">
    <source>
        <dbReference type="ARBA" id="ARBA00022691"/>
    </source>
</evidence>
<dbReference type="InterPro" id="IPR004383">
    <property type="entry name" value="rRNA_lsu_MTrfase_RlmN/Cfr"/>
</dbReference>
<dbReference type="RefSeq" id="WP_024268660.1">
    <property type="nucleotide sequence ID" value="NC_023035.1"/>
</dbReference>
<dbReference type="GO" id="GO:0005737">
    <property type="term" value="C:cytoplasm"/>
    <property type="evidence" value="ECO:0007669"/>
    <property type="project" value="UniProtKB-SubCell"/>
</dbReference>
<evidence type="ECO:0000256" key="2">
    <source>
        <dbReference type="ARBA" id="ARBA00007544"/>
    </source>
</evidence>
<dbReference type="PATRIC" id="fig|1307761.3.peg.2395"/>
<dbReference type="Gene3D" id="1.10.150.530">
    <property type="match status" value="1"/>
</dbReference>
<keyword evidence="7 14" id="KW-0808">Transferase</keyword>
<feature type="active site" description="Proton acceptor" evidence="14">
    <location>
        <position position="90"/>
    </location>
</feature>
<dbReference type="STRING" id="1307761.L21SP2_2403"/>
<keyword evidence="8 14" id="KW-0949">S-adenosyl-L-methionine</keyword>
<dbReference type="SFLD" id="SFLDG01062">
    <property type="entry name" value="methyltransferase_(Class_A)"/>
    <property type="match status" value="1"/>
</dbReference>
<dbReference type="OrthoDB" id="9793973at2"/>
<evidence type="ECO:0000256" key="4">
    <source>
        <dbReference type="ARBA" id="ARBA00022490"/>
    </source>
</evidence>
<feature type="binding site" evidence="14">
    <location>
        <position position="110"/>
    </location>
    <ligand>
        <name>[4Fe-4S] cluster</name>
        <dbReference type="ChEBI" id="CHEBI:49883"/>
        <note>4Fe-4S-S-AdoMet</note>
    </ligand>
</feature>
<evidence type="ECO:0000259" key="15">
    <source>
        <dbReference type="PROSITE" id="PS51918"/>
    </source>
</evidence>
<organism evidence="16 17">
    <name type="scientific">Salinispira pacifica</name>
    <dbReference type="NCBI Taxonomy" id="1307761"/>
    <lineage>
        <taxon>Bacteria</taxon>
        <taxon>Pseudomonadati</taxon>
        <taxon>Spirochaetota</taxon>
        <taxon>Spirochaetia</taxon>
        <taxon>Spirochaetales</taxon>
        <taxon>Spirochaetaceae</taxon>
        <taxon>Salinispira</taxon>
    </lineage>
</organism>
<dbReference type="HAMAP" id="MF_01849">
    <property type="entry name" value="RNA_methyltr_RlmN"/>
    <property type="match status" value="1"/>
</dbReference>
<keyword evidence="6 14" id="KW-0489">Methyltransferase</keyword>
<evidence type="ECO:0000256" key="12">
    <source>
        <dbReference type="ARBA" id="ARBA00023014"/>
    </source>
</evidence>
<dbReference type="InterPro" id="IPR048641">
    <property type="entry name" value="RlmN_N"/>
</dbReference>
<keyword evidence="11 14" id="KW-0408">Iron</keyword>
<evidence type="ECO:0000256" key="9">
    <source>
        <dbReference type="ARBA" id="ARBA00022694"/>
    </source>
</evidence>
<dbReference type="SFLD" id="SFLDF00275">
    <property type="entry name" value="adenosine_C2_methyltransferase"/>
    <property type="match status" value="1"/>
</dbReference>
<dbReference type="GO" id="GO:0070475">
    <property type="term" value="P:rRNA base methylation"/>
    <property type="evidence" value="ECO:0007669"/>
    <property type="project" value="UniProtKB-UniRule"/>
</dbReference>
<dbReference type="InterPro" id="IPR027492">
    <property type="entry name" value="RNA_MTrfase_RlmN"/>
</dbReference>
<dbReference type="Proteomes" id="UP000018680">
    <property type="component" value="Chromosome"/>
</dbReference>
<evidence type="ECO:0000256" key="6">
    <source>
        <dbReference type="ARBA" id="ARBA00022603"/>
    </source>
</evidence>
<evidence type="ECO:0000256" key="7">
    <source>
        <dbReference type="ARBA" id="ARBA00022679"/>
    </source>
</evidence>
<evidence type="ECO:0000256" key="13">
    <source>
        <dbReference type="ARBA" id="ARBA00023157"/>
    </source>
</evidence>
<keyword evidence="9 14" id="KW-0819">tRNA processing</keyword>
<dbReference type="InterPro" id="IPR058240">
    <property type="entry name" value="rSAM_sf"/>
</dbReference>